<name>A0A6J1VCC6_9SAUR</name>
<dbReference type="PANTHER" id="PTHR21462">
    <property type="entry name" value="CELL SURFACE GLYCOPROTEIN OX2 RECEPTOR PRECURSOR"/>
    <property type="match status" value="1"/>
</dbReference>
<sequence length="296" mass="32817">MKAKCSDFIMKIWGAGILLTIMMTMAVSDKFSKYAILGTTIELHCPPERYNLVIWKVNFNSGLHCHLSFKRENNTIARNCSKDIMDWVSRPEEDSAVQIKSFQMSSEGIYRCFIATAKGMLNHEHELSLSVPPQVSLTHANGTAVCKAAAGKPAAGISWNPPGDSQNVTEIFPNGTKTVISTYNMKNVNKDKLTCVISHPTWGTSLILTQSGENEKKESYIMIILYSCLTGLLGILGFSLSIYLWRFCGSSKRKINATTNIETISGQTIQEDVEPYAIFVQVENVIYDKACNFSSG</sequence>
<dbReference type="InterPro" id="IPR013783">
    <property type="entry name" value="Ig-like_fold"/>
</dbReference>
<feature type="transmembrane region" description="Helical" evidence="8">
    <location>
        <begin position="220"/>
        <end position="245"/>
    </location>
</feature>
<keyword evidence="3 8" id="KW-1133">Transmembrane helix</keyword>
<evidence type="ECO:0000256" key="4">
    <source>
        <dbReference type="ARBA" id="ARBA00023136"/>
    </source>
</evidence>
<dbReference type="GO" id="GO:0150077">
    <property type="term" value="P:regulation of neuroinflammatory response"/>
    <property type="evidence" value="ECO:0007669"/>
    <property type="project" value="InterPro"/>
</dbReference>
<evidence type="ECO:0000256" key="1">
    <source>
        <dbReference type="ARBA" id="ARBA00004167"/>
    </source>
</evidence>
<keyword evidence="7" id="KW-0325">Glycoprotein</keyword>
<keyword evidence="4 8" id="KW-0472">Membrane</keyword>
<dbReference type="SUPFAM" id="SSF48726">
    <property type="entry name" value="Immunoglobulin"/>
    <property type="match status" value="2"/>
</dbReference>
<keyword evidence="10" id="KW-1185">Reference proteome</keyword>
<dbReference type="InterPro" id="IPR013162">
    <property type="entry name" value="CD80_C2-set"/>
</dbReference>
<dbReference type="KEGG" id="nss:113421397"/>
<dbReference type="Gene3D" id="2.60.40.10">
    <property type="entry name" value="Immunoglobulins"/>
    <property type="match status" value="2"/>
</dbReference>
<dbReference type="Pfam" id="PF08205">
    <property type="entry name" value="C2-set_2"/>
    <property type="match status" value="1"/>
</dbReference>
<dbReference type="GO" id="GO:0038023">
    <property type="term" value="F:signaling receptor activity"/>
    <property type="evidence" value="ECO:0007669"/>
    <property type="project" value="InterPro"/>
</dbReference>
<comment type="subcellular location">
    <subcellularLocation>
        <location evidence="1">Membrane</location>
        <topology evidence="1">Single-pass membrane protein</topology>
    </subcellularLocation>
</comment>
<keyword evidence="5" id="KW-1015">Disulfide bond</keyword>
<protein>
    <submittedName>
        <fullName evidence="11">Cell surface glycoprotein CD200 receptor 1 isoform X1</fullName>
    </submittedName>
</protein>
<reference evidence="11" key="1">
    <citation type="submission" date="2025-08" db="UniProtKB">
        <authorList>
            <consortium name="RefSeq"/>
        </authorList>
    </citation>
    <scope>IDENTIFICATION</scope>
</reference>
<evidence type="ECO:0000256" key="6">
    <source>
        <dbReference type="ARBA" id="ARBA00023170"/>
    </source>
</evidence>
<dbReference type="CTD" id="131450"/>
<dbReference type="GO" id="GO:0009897">
    <property type="term" value="C:external side of plasma membrane"/>
    <property type="evidence" value="ECO:0007669"/>
    <property type="project" value="TreeGrafter"/>
</dbReference>
<evidence type="ECO:0000256" key="2">
    <source>
        <dbReference type="ARBA" id="ARBA00022692"/>
    </source>
</evidence>
<accession>A0A6J1VCC6</accession>
<dbReference type="GeneID" id="113421397"/>
<evidence type="ECO:0000313" key="10">
    <source>
        <dbReference type="Proteomes" id="UP000504612"/>
    </source>
</evidence>
<evidence type="ECO:0000313" key="11">
    <source>
        <dbReference type="RefSeq" id="XP_026537544.1"/>
    </source>
</evidence>
<dbReference type="AlphaFoldDB" id="A0A6J1VCC6"/>
<proteinExistence type="predicted"/>
<organism evidence="10 11">
    <name type="scientific">Notechis scutatus</name>
    <name type="common">mainland tiger snake</name>
    <dbReference type="NCBI Taxonomy" id="8663"/>
    <lineage>
        <taxon>Eukaryota</taxon>
        <taxon>Metazoa</taxon>
        <taxon>Chordata</taxon>
        <taxon>Craniata</taxon>
        <taxon>Vertebrata</taxon>
        <taxon>Euteleostomi</taxon>
        <taxon>Lepidosauria</taxon>
        <taxon>Squamata</taxon>
        <taxon>Bifurcata</taxon>
        <taxon>Unidentata</taxon>
        <taxon>Episquamata</taxon>
        <taxon>Toxicofera</taxon>
        <taxon>Serpentes</taxon>
        <taxon>Colubroidea</taxon>
        <taxon>Elapidae</taxon>
        <taxon>Hydrophiinae</taxon>
        <taxon>Notechis</taxon>
    </lineage>
</organism>
<dbReference type="PANTHER" id="PTHR21462:SF2">
    <property type="entry name" value="CELL SURFACE GLYCOPROTEIN CD200 RECEPTOR 2"/>
    <property type="match status" value="1"/>
</dbReference>
<dbReference type="Proteomes" id="UP000504612">
    <property type="component" value="Unplaced"/>
</dbReference>
<evidence type="ECO:0000256" key="7">
    <source>
        <dbReference type="ARBA" id="ARBA00023180"/>
    </source>
</evidence>
<feature type="domain" description="CD80-like immunoglobulin C2-set" evidence="9">
    <location>
        <begin position="133"/>
        <end position="201"/>
    </location>
</feature>
<dbReference type="InterPro" id="IPR040012">
    <property type="entry name" value="CD200R"/>
</dbReference>
<evidence type="ECO:0000256" key="5">
    <source>
        <dbReference type="ARBA" id="ARBA00023157"/>
    </source>
</evidence>
<evidence type="ECO:0000256" key="3">
    <source>
        <dbReference type="ARBA" id="ARBA00022989"/>
    </source>
</evidence>
<evidence type="ECO:0000259" key="9">
    <source>
        <dbReference type="Pfam" id="PF08205"/>
    </source>
</evidence>
<keyword evidence="2 8" id="KW-0812">Transmembrane</keyword>
<dbReference type="RefSeq" id="XP_026537544.1">
    <property type="nucleotide sequence ID" value="XM_026681759.1"/>
</dbReference>
<dbReference type="InterPro" id="IPR036179">
    <property type="entry name" value="Ig-like_dom_sf"/>
</dbReference>
<keyword evidence="6 11" id="KW-0675">Receptor</keyword>
<evidence type="ECO:0000256" key="8">
    <source>
        <dbReference type="SAM" id="Phobius"/>
    </source>
</evidence>
<gene>
    <name evidence="11" type="primary">CD200R1</name>
</gene>